<feature type="domain" description="ELP1 three-helical bundle" evidence="11">
    <location>
        <begin position="1111"/>
        <end position="1291"/>
    </location>
</feature>
<evidence type="ECO:0000259" key="9">
    <source>
        <dbReference type="Pfam" id="PF23878"/>
    </source>
</evidence>
<dbReference type="Pfam" id="PF04762">
    <property type="entry name" value="Beta-prop_ELP1_1st"/>
    <property type="match status" value="1"/>
</dbReference>
<evidence type="ECO:0000259" key="7">
    <source>
        <dbReference type="Pfam" id="PF04762"/>
    </source>
</evidence>
<dbReference type="InterPro" id="IPR056164">
    <property type="entry name" value="Beta-prop_ELP1_1st"/>
</dbReference>
<dbReference type="GO" id="GO:0005634">
    <property type="term" value="C:nucleus"/>
    <property type="evidence" value="ECO:0007669"/>
    <property type="project" value="UniProtKB-SubCell"/>
</dbReference>
<dbReference type="Pfam" id="PF23878">
    <property type="entry name" value="TPR_ELP1"/>
    <property type="match status" value="1"/>
</dbReference>
<evidence type="ECO:0000256" key="5">
    <source>
        <dbReference type="ARBA" id="ARBA00029535"/>
    </source>
</evidence>
<feature type="domain" description="ELP1 first N-terminal beta-propeller" evidence="7">
    <location>
        <begin position="56"/>
        <end position="354"/>
    </location>
</feature>
<comment type="pathway">
    <text evidence="1">tRNA modification; 5-methoxycarbonylmethyl-2-thiouridine-tRNA biosynthesis.</text>
</comment>
<gene>
    <name evidence="12" type="ORF">DMN91_006935</name>
</gene>
<dbReference type="Pfam" id="PF23936">
    <property type="entry name" value="HB_ELP1"/>
    <property type="match status" value="1"/>
</dbReference>
<evidence type="ECO:0000259" key="8">
    <source>
        <dbReference type="Pfam" id="PF23797"/>
    </source>
</evidence>
<dbReference type="Pfam" id="PF23797">
    <property type="entry name" value="Beta-prop_ELP1_2nd"/>
    <property type="match status" value="1"/>
</dbReference>
<protein>
    <recommendedName>
        <fullName evidence="5 6">Elongator complex protein 1</fullName>
    </recommendedName>
</protein>
<comment type="caution">
    <text evidence="12">The sequence shown here is derived from an EMBL/GenBank/DDBJ whole genome shotgun (WGS) entry which is preliminary data.</text>
</comment>
<evidence type="ECO:0000259" key="11">
    <source>
        <dbReference type="Pfam" id="PF23936"/>
    </source>
</evidence>
<dbReference type="Proteomes" id="UP000279307">
    <property type="component" value="Chromosome 7"/>
</dbReference>
<sequence length="1342" mass="153543">MKNLTVDQYTSKAIYFLQDAEPDKISRIQCASDPSGYVHLYVMLDNDLYIITRDSDECVEKHSSIVERECTKVVGLEYCITIQELYCAYEDGDILKIEVSDSDGCKCDVARHFDDGLQCMKLSPDHEIIAVVTGVGTVILMVAGFEVVAKMDLYSSDLGSQQFVSVGWGRKETQFHGSLGKAAATIKQREEPNTNESNTCRTQISWRDDCELFAVYFVHPKTQQRCFRTYDKLGTLVCSNENLDEFGDAFAWKPSENLIATTMRSDDKLAFVFYEKNGLKLKNLTLPFDPSKLIVTDIFWSPDGSILTTTCKHVLEPHCTTLQLWTETNDHLYLKQTISFAADNPLLYATWAPEEFTDNKNRLILLSLKEFRALSFNWCVNRSRGQTADDLAVVGVIDGYKVLITAFRSAVVPPPLCHYTVDIKLPVNAIAFAPDVNDETSHVNSNMFCIITSDNNLFVCKRKIFQDPRIAYEIVKKYNIRCYDYITIEDTSYVLSHFLWYTKDTVLCSVVAPGLNDAVGVLRLRDMDSGEDGVITVELQGRPMGTSIQHIVASPDPDEAYVVSDGCVYKFTEKSVELTNIPLNETCCQVDVTKYGGKEKKYLVALTHTNRLLVDGCEFSKSILSYFIHTDALLFTTLQNTLICIPFLIKPMEQMKRDKFDYEHWAQHVKDDKVSSCDLPIGIQDVRRIERNSYILAVVPQGSRTILQMPRGNLECVEPRVLVVNIVKDYLNTCNYAKAFDYMRKQRMNFNLIYDHDPKLFTDNAEKFVESVASGEFLSLFLSSLTNEDVTKTIYSVSYVDLSKSSKQRRSDSEEIKVDKVMHICNLLRNVMEKRQNADELLHPILIALLKSQGEKGLAIALAKVKELIPLENAQECSLHVSAEKALNYLLNTVDINALYDTALSTYDLELATFIASKSQKDPREYLPFLNSLKVMDEHYRKYVVDIHLKNYESALVHIAKDLNRFDTCLKLICNHNLYQEALKLFEENTREYKLIAKRFAEYLIEQKMYHNAAKMFYKIHKLDRAAEAFILDGNWEDAILIFKQMELSPPDLWVRYERAARDLRANRKYDGAAMVLLNYLNNPEEAIAVLCEGRNWKHAMRVACDLYRPDLTETLIKPGINEHVNFLLLQLNKTKEDFLKYKSRLKLLRSRMSENRQLVYSEMFSLLKSMPNVMGKNNATGTLSDTISIADTVSTRNTETSIRSGRSYRSSKNRRKQERKLLSLKEGSMFEDFGLISALYYIIADVYKNIDEWTELLKILAKFNLEESARKLQDEINSFLCLAENSKSEIWDQNAPTSVQELMKKPNYTEAQIADLLAPVKSLEQFIFFPPETNVSCVDVI</sequence>
<organism evidence="12">
    <name type="scientific">Ooceraea biroi</name>
    <name type="common">Clonal raider ant</name>
    <name type="synonym">Cerapachys biroi</name>
    <dbReference type="NCBI Taxonomy" id="2015173"/>
    <lineage>
        <taxon>Eukaryota</taxon>
        <taxon>Metazoa</taxon>
        <taxon>Ecdysozoa</taxon>
        <taxon>Arthropoda</taxon>
        <taxon>Hexapoda</taxon>
        <taxon>Insecta</taxon>
        <taxon>Pterygota</taxon>
        <taxon>Neoptera</taxon>
        <taxon>Endopterygota</taxon>
        <taxon>Hymenoptera</taxon>
        <taxon>Apocrita</taxon>
        <taxon>Aculeata</taxon>
        <taxon>Formicoidea</taxon>
        <taxon>Formicidae</taxon>
        <taxon>Dorylinae</taxon>
        <taxon>Ooceraea</taxon>
    </lineage>
</organism>
<reference evidence="12" key="1">
    <citation type="journal article" date="2018" name="Genome Res.">
        <title>The genomic architecture and molecular evolution of ant odorant receptors.</title>
        <authorList>
            <person name="McKenzie S.K."/>
            <person name="Kronauer D.J.C."/>
        </authorList>
    </citation>
    <scope>NUCLEOTIDE SEQUENCE [LARGE SCALE GENOMIC DNA]</scope>
    <source>
        <strain evidence="12">Clonal line C1</strain>
    </source>
</reference>
<dbReference type="InterPro" id="IPR056165">
    <property type="entry name" value="Beta-prop_ELP1_2nd"/>
</dbReference>
<evidence type="ECO:0000259" key="10">
    <source>
        <dbReference type="Pfam" id="PF23925"/>
    </source>
</evidence>
<dbReference type="InterPro" id="IPR056167">
    <property type="entry name" value="A-sol_ELP1"/>
</dbReference>
<comment type="function">
    <text evidence="6">Component of the elongator complex which is required for multiple tRNA modifications, including mcm5U (5-methoxycarbonylmethyl uridine), mcm5s2U (5-methoxycarbonylmethyl-2-thiouridine), and ncm5U (5-carbamoylmethyl uridine). The elongator complex catalyzes formation of carboxymethyluridine in the wobble base at position 34 in tRNAs.</text>
</comment>
<dbReference type="PANTHER" id="PTHR12747">
    <property type="entry name" value="ELONGATOR COMPLEX PROTEIN 1"/>
    <property type="match status" value="1"/>
</dbReference>
<dbReference type="GO" id="GO:0002926">
    <property type="term" value="P:tRNA wobble base 5-methoxycarbonylmethyl-2-thiouridinylation"/>
    <property type="evidence" value="ECO:0007669"/>
    <property type="project" value="TreeGrafter"/>
</dbReference>
<evidence type="ECO:0000256" key="6">
    <source>
        <dbReference type="PIRNR" id="PIRNR017233"/>
    </source>
</evidence>
<dbReference type="InterPro" id="IPR056166">
    <property type="entry name" value="TPR_ELP1"/>
</dbReference>
<dbReference type="PIRSF" id="PIRSF017233">
    <property type="entry name" value="IKAP"/>
    <property type="match status" value="1"/>
</dbReference>
<dbReference type="EMBL" id="QOIP01000007">
    <property type="protein sequence ID" value="RLU20327.1"/>
    <property type="molecule type" value="Genomic_DNA"/>
</dbReference>
<evidence type="ECO:0000256" key="1">
    <source>
        <dbReference type="ARBA" id="ARBA00005043"/>
    </source>
</evidence>
<evidence type="ECO:0000313" key="12">
    <source>
        <dbReference type="EMBL" id="RLU20327.1"/>
    </source>
</evidence>
<evidence type="ECO:0000256" key="4">
    <source>
        <dbReference type="ARBA" id="ARBA00022694"/>
    </source>
</evidence>
<dbReference type="GO" id="GO:0000049">
    <property type="term" value="F:tRNA binding"/>
    <property type="evidence" value="ECO:0007669"/>
    <property type="project" value="TreeGrafter"/>
</dbReference>
<feature type="domain" description="ELP1 alpha-solenoid" evidence="10">
    <location>
        <begin position="720"/>
        <end position="933"/>
    </location>
</feature>
<dbReference type="Gene3D" id="2.130.10.10">
    <property type="entry name" value="YVTN repeat-like/Quinoprotein amine dehydrogenase"/>
    <property type="match status" value="1"/>
</dbReference>
<comment type="subcellular location">
    <subcellularLocation>
        <location evidence="6">Cytoplasm</location>
    </subcellularLocation>
    <subcellularLocation>
        <location evidence="6">Nucleus</location>
    </subcellularLocation>
</comment>
<comment type="similarity">
    <text evidence="2 6">Belongs to the ELP1/IKA1 family.</text>
</comment>
<name>A0A3L8DIT5_OOCBI</name>
<keyword evidence="3 6" id="KW-0963">Cytoplasm</keyword>
<dbReference type="Pfam" id="PF23925">
    <property type="entry name" value="A-sol_ELP1"/>
    <property type="match status" value="1"/>
</dbReference>
<dbReference type="UniPathway" id="UPA00988"/>
<dbReference type="PANTHER" id="PTHR12747:SF0">
    <property type="entry name" value="ELONGATOR COMPLEX PROTEIN 1"/>
    <property type="match status" value="1"/>
</dbReference>
<dbReference type="InterPro" id="IPR015943">
    <property type="entry name" value="WD40/YVTN_repeat-like_dom_sf"/>
</dbReference>
<dbReference type="GO" id="GO:0005829">
    <property type="term" value="C:cytosol"/>
    <property type="evidence" value="ECO:0007669"/>
    <property type="project" value="TreeGrafter"/>
</dbReference>
<feature type="domain" description="ELP1 N-terminal second beta-propeller" evidence="8">
    <location>
        <begin position="396"/>
        <end position="694"/>
    </location>
</feature>
<dbReference type="SUPFAM" id="SSF69322">
    <property type="entry name" value="Tricorn protease domain 2"/>
    <property type="match status" value="1"/>
</dbReference>
<proteinExistence type="inferred from homology"/>
<dbReference type="InterPro" id="IPR006849">
    <property type="entry name" value="Elp1"/>
</dbReference>
<reference evidence="12" key="2">
    <citation type="submission" date="2018-07" db="EMBL/GenBank/DDBJ databases">
        <authorList>
            <person name="Mckenzie S.K."/>
            <person name="Kronauer D.J.C."/>
        </authorList>
    </citation>
    <scope>NUCLEOTIDE SEQUENCE</scope>
    <source>
        <strain evidence="12">Clonal line C1</strain>
    </source>
</reference>
<feature type="domain" description="ELP1 TPR" evidence="9">
    <location>
        <begin position="940"/>
        <end position="1102"/>
    </location>
</feature>
<accession>A0A3L8DIT5</accession>
<evidence type="ECO:0000256" key="2">
    <source>
        <dbReference type="ARBA" id="ARBA00006086"/>
    </source>
</evidence>
<evidence type="ECO:0000256" key="3">
    <source>
        <dbReference type="ARBA" id="ARBA00022490"/>
    </source>
</evidence>
<keyword evidence="4" id="KW-0819">tRNA processing</keyword>
<dbReference type="GO" id="GO:0033588">
    <property type="term" value="C:elongator holoenzyme complex"/>
    <property type="evidence" value="ECO:0007669"/>
    <property type="project" value="InterPro"/>
</dbReference>
<keyword evidence="6" id="KW-0539">Nucleus</keyword>
<dbReference type="InterPro" id="IPR056169">
    <property type="entry name" value="HB_ELP1"/>
</dbReference>
<dbReference type="OrthoDB" id="40048at2759"/>